<keyword evidence="5 12" id="KW-0418">Kinase</keyword>
<evidence type="ECO:0000256" key="6">
    <source>
        <dbReference type="ARBA" id="ARBA00022840"/>
    </source>
</evidence>
<dbReference type="EC" id="2.7.11.1" evidence="1"/>
<feature type="region of interest" description="Disordered" evidence="9">
    <location>
        <begin position="112"/>
        <end position="143"/>
    </location>
</feature>
<evidence type="ECO:0000256" key="7">
    <source>
        <dbReference type="ARBA" id="ARBA00047899"/>
    </source>
</evidence>
<feature type="region of interest" description="Disordered" evidence="9">
    <location>
        <begin position="164"/>
        <end position="197"/>
    </location>
</feature>
<evidence type="ECO:0000256" key="1">
    <source>
        <dbReference type="ARBA" id="ARBA00012513"/>
    </source>
</evidence>
<feature type="compositionally biased region" description="Basic and acidic residues" evidence="9">
    <location>
        <begin position="708"/>
        <end position="721"/>
    </location>
</feature>
<dbReference type="PANTHER" id="PTHR24343">
    <property type="entry name" value="SERINE/THREONINE KINASE"/>
    <property type="match status" value="1"/>
</dbReference>
<feature type="region of interest" description="Disordered" evidence="9">
    <location>
        <begin position="655"/>
        <end position="739"/>
    </location>
</feature>
<feature type="compositionally biased region" description="Basic and acidic residues" evidence="9">
    <location>
        <begin position="164"/>
        <end position="178"/>
    </location>
</feature>
<feature type="transmembrane region" description="Helical" evidence="10">
    <location>
        <begin position="1353"/>
        <end position="1372"/>
    </location>
</feature>
<feature type="region of interest" description="Disordered" evidence="9">
    <location>
        <begin position="1"/>
        <end position="27"/>
    </location>
</feature>
<reference evidence="13" key="1">
    <citation type="submission" date="2016-05" db="EMBL/GenBank/DDBJ databases">
        <authorList>
            <person name="Naeem Raeece"/>
        </authorList>
    </citation>
    <scope>NUCLEOTIDE SEQUENCE [LARGE SCALE GENOMIC DNA]</scope>
</reference>
<dbReference type="PANTHER" id="PTHR24343:SF466">
    <property type="entry name" value="AMP-ACTIVATED PROTEIN KINASE ALPHA SUBUNIT, ISOFORM A"/>
    <property type="match status" value="1"/>
</dbReference>
<keyword evidence="10" id="KW-1133">Transmembrane helix</keyword>
<dbReference type="PROSITE" id="PS50011">
    <property type="entry name" value="PROTEIN_KINASE_DOM"/>
    <property type="match status" value="1"/>
</dbReference>
<protein>
    <recommendedName>
        <fullName evidence="1">non-specific serine/threonine protein kinase</fullName>
        <ecNumber evidence="1">2.7.11.1</ecNumber>
    </recommendedName>
</protein>
<evidence type="ECO:0000256" key="9">
    <source>
        <dbReference type="SAM" id="MobiDB-lite"/>
    </source>
</evidence>
<keyword evidence="4" id="KW-0547">Nucleotide-binding</keyword>
<dbReference type="Pfam" id="PF00069">
    <property type="entry name" value="Pkinase"/>
    <property type="match status" value="1"/>
</dbReference>
<keyword evidence="2 12" id="KW-0723">Serine/threonine-protein kinase</keyword>
<evidence type="ECO:0000313" key="13">
    <source>
        <dbReference type="Proteomes" id="UP000078555"/>
    </source>
</evidence>
<dbReference type="GO" id="GO:0005524">
    <property type="term" value="F:ATP binding"/>
    <property type="evidence" value="ECO:0007669"/>
    <property type="project" value="UniProtKB-KW"/>
</dbReference>
<dbReference type="GO" id="GO:0004674">
    <property type="term" value="F:protein serine/threonine kinase activity"/>
    <property type="evidence" value="ECO:0007669"/>
    <property type="project" value="UniProtKB-KW"/>
</dbReference>
<dbReference type="Gene3D" id="1.10.510.10">
    <property type="entry name" value="Transferase(Phosphotransferase) domain 1"/>
    <property type="match status" value="1"/>
</dbReference>
<dbReference type="InterPro" id="IPR000719">
    <property type="entry name" value="Prot_kinase_dom"/>
</dbReference>
<feature type="compositionally biased region" description="Polar residues" evidence="9">
    <location>
        <begin position="728"/>
        <end position="739"/>
    </location>
</feature>
<dbReference type="InterPro" id="IPR008266">
    <property type="entry name" value="Tyr_kinase_AS"/>
</dbReference>
<comment type="catalytic activity">
    <reaction evidence="7">
        <text>L-threonyl-[protein] + ATP = O-phospho-L-threonyl-[protein] + ADP + H(+)</text>
        <dbReference type="Rhea" id="RHEA:46608"/>
        <dbReference type="Rhea" id="RHEA-COMP:11060"/>
        <dbReference type="Rhea" id="RHEA-COMP:11605"/>
        <dbReference type="ChEBI" id="CHEBI:15378"/>
        <dbReference type="ChEBI" id="CHEBI:30013"/>
        <dbReference type="ChEBI" id="CHEBI:30616"/>
        <dbReference type="ChEBI" id="CHEBI:61977"/>
        <dbReference type="ChEBI" id="CHEBI:456216"/>
        <dbReference type="EC" id="2.7.11.1"/>
    </reaction>
</comment>
<name>A0A1A8YG74_PLAOA</name>
<feature type="compositionally biased region" description="Basic and acidic residues" evidence="9">
    <location>
        <begin position="660"/>
        <end position="673"/>
    </location>
</feature>
<feature type="compositionally biased region" description="Basic and acidic residues" evidence="9">
    <location>
        <begin position="122"/>
        <end position="143"/>
    </location>
</feature>
<evidence type="ECO:0000256" key="10">
    <source>
        <dbReference type="SAM" id="Phobius"/>
    </source>
</evidence>
<accession>A0A1A8YG74</accession>
<feature type="compositionally biased region" description="Polar residues" evidence="9">
    <location>
        <begin position="674"/>
        <end position="707"/>
    </location>
</feature>
<keyword evidence="13" id="KW-1185">Reference proteome</keyword>
<feature type="region of interest" description="Disordered" evidence="9">
    <location>
        <begin position="825"/>
        <end position="862"/>
    </location>
</feature>
<gene>
    <name evidence="12" type="ORF">POVWA1_001990</name>
</gene>
<feature type="compositionally biased region" description="Basic and acidic residues" evidence="9">
    <location>
        <begin position="259"/>
        <end position="271"/>
    </location>
</feature>
<keyword evidence="3" id="KW-0808">Transferase</keyword>
<sequence length="1438" mass="164140">MIETTGKVEYSKAKTIPCDGDEEDDENGTFFSLKYKETLDIDNADSDARDHLNKEKEHLSGESEQLDDCSKSVKKKNRARKLSICEHKDDGIYGADINEDLSFNDSFNAVSKSRNKGINGSKKMEFSKEDTSNGNISKKEDEKYDKGCSGIGKMYHRNVASTKYYDKSSDSSSEKNVKESIPVTSGNASNNDKEKDSLEILKNSETFFTDANEIMEEKKTFERYIEDDNKNRENTTISSNHCEEEPHHMITWKNSDQGKSNEKNLTKDHSPGDMNTSIRGFSKTVSLHHTNECKMADDVVVVAKGDDAICDELSECSGKKVKKEKNYKMEKCYDTSGKDLLCTKKEDFKSLSNNQDIFNFNEEESINDSTTECTSVRDMPKYRVHFSPASHELKLNETCDSKDLGNHVNLKGINIIHNEDFSTHEGDMHSKKKTIEMSKDLEHGSAESTSTSFLGVTKERESDYKSTAVGVHGMEMMKEPSLSSNHIVMSNDVQVSSNSTPLEKTCVVNDKKGKYVGNGCADHRSGDNRNKRHNNNLYCGAGDRRDDSLSVSGIAEREGNPSEETFYKKKNFYMNKEKDNLKKKNDTTLKKSEMNECTKNEKGEESIEAYFRSSIPENIMKNVKYENPSNTFNDIINNSGDYDLTAQLRSNNSVHYSSARGKEKGCERREEVTKVSTRGNASVNSHTGRNNPHSGVNSRASVNARTSARSEKADVFQESHMVHKSKNNSKNSYRGITSGSPYNNEKDYVGARNTRMYHEVESNNAQGKKYYLLPSRKSDVNKENKNQMLMISKQKIKKIWNKFKNGSPKEQNIVPTFESEKNLFPGGEAFNAHHHNHPHNHVEGGGSGSGRGSGGGGSGGGSSLGHGPFKECISKPIRWINSTGEKSTKAKCIFNWKIAQKSLFKMLQSAHNFSFNGVKYYDWKLTCIPTLGFSKSSNRVQEMYKAVVPSKDRNVRNDIKLFIKKIPVYIWVKQFNLMNEYEGEYVTDGENFVMEATSLAFLNEYHPGITPKLYKILYEPENKNMNDCNTNVIPPKSMFNNLTVFNDVLMERLKYNISGNIVMVSEFFSEDILDFIDRRQKNYNMKISNNEKSYILYQCLKLLIRLHDAGLSHLDLTPENILISDNYEMRLCDLSKSTPIYTYNLRHVKDINRLYLFESCEPTIAKGAYMPPECWKIYWKYDTMKIKNPLKELQSITDQEKRKQFYFDVSSADKFMLGVFFFWIWTNGNLWKFSDPVQDEDFFYFVKSDMNFDKFELTRKWPCELKNIIKVGPFILEERRREREEPLCCTYTKCTHANICAAPIYVQPPYTCTCVHRSQCPSTFRTRHVCLNPFTATVTCGTQEEAKPEGPEHAPVVVVQALILCIYILYVLARVSCAYQSKCALCNYSIINCFHSSVRHGGEGHLWKEVKHTMRSQHVLQEKRCFFPRSHEHACASV</sequence>
<evidence type="ECO:0000256" key="5">
    <source>
        <dbReference type="ARBA" id="ARBA00022777"/>
    </source>
</evidence>
<keyword evidence="10" id="KW-0812">Transmembrane</keyword>
<evidence type="ECO:0000256" key="4">
    <source>
        <dbReference type="ARBA" id="ARBA00022741"/>
    </source>
</evidence>
<comment type="catalytic activity">
    <reaction evidence="8">
        <text>L-seryl-[protein] + ATP = O-phospho-L-seryl-[protein] + ADP + H(+)</text>
        <dbReference type="Rhea" id="RHEA:17989"/>
        <dbReference type="Rhea" id="RHEA-COMP:9863"/>
        <dbReference type="Rhea" id="RHEA-COMP:11604"/>
        <dbReference type="ChEBI" id="CHEBI:15378"/>
        <dbReference type="ChEBI" id="CHEBI:29999"/>
        <dbReference type="ChEBI" id="CHEBI:30616"/>
        <dbReference type="ChEBI" id="CHEBI:83421"/>
        <dbReference type="ChEBI" id="CHEBI:456216"/>
        <dbReference type="EC" id="2.7.11.1"/>
    </reaction>
</comment>
<evidence type="ECO:0000256" key="8">
    <source>
        <dbReference type="ARBA" id="ARBA00048679"/>
    </source>
</evidence>
<evidence type="ECO:0000256" key="2">
    <source>
        <dbReference type="ARBA" id="ARBA00022527"/>
    </source>
</evidence>
<feature type="compositionally biased region" description="Gly residues" evidence="9">
    <location>
        <begin position="843"/>
        <end position="862"/>
    </location>
</feature>
<feature type="region of interest" description="Disordered" evidence="9">
    <location>
        <begin position="230"/>
        <end position="277"/>
    </location>
</feature>
<evidence type="ECO:0000259" key="11">
    <source>
        <dbReference type="PROSITE" id="PS50011"/>
    </source>
</evidence>
<organism evidence="12 13">
    <name type="scientific">Plasmodium ovale wallikeri</name>
    <dbReference type="NCBI Taxonomy" id="864142"/>
    <lineage>
        <taxon>Eukaryota</taxon>
        <taxon>Sar</taxon>
        <taxon>Alveolata</taxon>
        <taxon>Apicomplexa</taxon>
        <taxon>Aconoidasida</taxon>
        <taxon>Haemosporida</taxon>
        <taxon>Plasmodiidae</taxon>
        <taxon>Plasmodium</taxon>
        <taxon>Plasmodium (Plasmodium)</taxon>
    </lineage>
</organism>
<evidence type="ECO:0000256" key="3">
    <source>
        <dbReference type="ARBA" id="ARBA00022679"/>
    </source>
</evidence>
<proteinExistence type="predicted"/>
<dbReference type="SUPFAM" id="SSF56112">
    <property type="entry name" value="Protein kinase-like (PK-like)"/>
    <property type="match status" value="1"/>
</dbReference>
<dbReference type="SMART" id="SM00220">
    <property type="entry name" value="S_TKc"/>
    <property type="match status" value="1"/>
</dbReference>
<dbReference type="PROSITE" id="PS00109">
    <property type="entry name" value="PROTEIN_KINASE_TYR"/>
    <property type="match status" value="1"/>
</dbReference>
<keyword evidence="6" id="KW-0067">ATP-binding</keyword>
<keyword evidence="10" id="KW-0472">Membrane</keyword>
<dbReference type="EMBL" id="FLRD01000003">
    <property type="protein sequence ID" value="SBT30533.1"/>
    <property type="molecule type" value="Genomic_DNA"/>
</dbReference>
<dbReference type="Proteomes" id="UP000078555">
    <property type="component" value="Unassembled WGS sequence"/>
</dbReference>
<evidence type="ECO:0000313" key="12">
    <source>
        <dbReference type="EMBL" id="SBT30533.1"/>
    </source>
</evidence>
<dbReference type="InterPro" id="IPR011009">
    <property type="entry name" value="Kinase-like_dom_sf"/>
</dbReference>
<feature type="domain" description="Protein kinase" evidence="11">
    <location>
        <begin position="925"/>
        <end position="1299"/>
    </location>
</feature>